<evidence type="ECO:0000313" key="1">
    <source>
        <dbReference type="EMBL" id="KAL3267837.1"/>
    </source>
</evidence>
<keyword evidence="2" id="KW-1185">Reference proteome</keyword>
<organism evidence="1 2">
    <name type="scientific">Cryptolaemus montrouzieri</name>
    <dbReference type="NCBI Taxonomy" id="559131"/>
    <lineage>
        <taxon>Eukaryota</taxon>
        <taxon>Metazoa</taxon>
        <taxon>Ecdysozoa</taxon>
        <taxon>Arthropoda</taxon>
        <taxon>Hexapoda</taxon>
        <taxon>Insecta</taxon>
        <taxon>Pterygota</taxon>
        <taxon>Neoptera</taxon>
        <taxon>Endopterygota</taxon>
        <taxon>Coleoptera</taxon>
        <taxon>Polyphaga</taxon>
        <taxon>Cucujiformia</taxon>
        <taxon>Coccinelloidea</taxon>
        <taxon>Coccinellidae</taxon>
        <taxon>Scymninae</taxon>
        <taxon>Scymnini</taxon>
        <taxon>Cryptolaemus</taxon>
    </lineage>
</organism>
<sequence>MPKYEYRLNNEGTNPRETIEKRRERCSEILEDSLAVRKVEKTVERLKGKKAPGMDVIPSEALKYFVGRNIAGITWLFQYNWNRRESYPRGSKTITISPHFAQYP</sequence>
<proteinExistence type="predicted"/>
<dbReference type="AlphaFoldDB" id="A0ABD2MNJ9"/>
<gene>
    <name evidence="1" type="ORF">HHI36_006971</name>
</gene>
<name>A0ABD2MNJ9_9CUCU</name>
<dbReference type="EMBL" id="JABFTP020000021">
    <property type="protein sequence ID" value="KAL3267837.1"/>
    <property type="molecule type" value="Genomic_DNA"/>
</dbReference>
<reference evidence="1 2" key="1">
    <citation type="journal article" date="2021" name="BMC Biol.">
        <title>Horizontally acquired antibacterial genes associated with adaptive radiation of ladybird beetles.</title>
        <authorList>
            <person name="Li H.S."/>
            <person name="Tang X.F."/>
            <person name="Huang Y.H."/>
            <person name="Xu Z.Y."/>
            <person name="Chen M.L."/>
            <person name="Du X.Y."/>
            <person name="Qiu B.Y."/>
            <person name="Chen P.T."/>
            <person name="Zhang W."/>
            <person name="Slipinski A."/>
            <person name="Escalona H.E."/>
            <person name="Waterhouse R.M."/>
            <person name="Zwick A."/>
            <person name="Pang H."/>
        </authorList>
    </citation>
    <scope>NUCLEOTIDE SEQUENCE [LARGE SCALE GENOMIC DNA]</scope>
    <source>
        <strain evidence="1">SYSU2018</strain>
    </source>
</reference>
<comment type="caution">
    <text evidence="1">The sequence shown here is derived from an EMBL/GenBank/DDBJ whole genome shotgun (WGS) entry which is preliminary data.</text>
</comment>
<dbReference type="Proteomes" id="UP001516400">
    <property type="component" value="Unassembled WGS sequence"/>
</dbReference>
<accession>A0ABD2MNJ9</accession>
<protein>
    <recommendedName>
        <fullName evidence="3">Reverse transcriptase</fullName>
    </recommendedName>
</protein>
<evidence type="ECO:0008006" key="3">
    <source>
        <dbReference type="Google" id="ProtNLM"/>
    </source>
</evidence>
<evidence type="ECO:0000313" key="2">
    <source>
        <dbReference type="Proteomes" id="UP001516400"/>
    </source>
</evidence>